<keyword evidence="2" id="KW-1185">Reference proteome</keyword>
<dbReference type="Proteomes" id="UP001551658">
    <property type="component" value="Unassembled WGS sequence"/>
</dbReference>
<dbReference type="EMBL" id="JBFAIH010000003">
    <property type="protein sequence ID" value="MEV0362692.1"/>
    <property type="molecule type" value="Genomic_DNA"/>
</dbReference>
<reference evidence="1 2" key="1">
    <citation type="submission" date="2024-06" db="EMBL/GenBank/DDBJ databases">
        <title>The Natural Products Discovery Center: Release of the First 8490 Sequenced Strains for Exploring Actinobacteria Biosynthetic Diversity.</title>
        <authorList>
            <person name="Kalkreuter E."/>
            <person name="Kautsar S.A."/>
            <person name="Yang D."/>
            <person name="Bader C.D."/>
            <person name="Teijaro C.N."/>
            <person name="Fluegel L."/>
            <person name="Davis C.M."/>
            <person name="Simpson J.R."/>
            <person name="Lauterbach L."/>
            <person name="Steele A.D."/>
            <person name="Gui C."/>
            <person name="Meng S."/>
            <person name="Li G."/>
            <person name="Viehrig K."/>
            <person name="Ye F."/>
            <person name="Su P."/>
            <person name="Kiefer A.F."/>
            <person name="Nichols A."/>
            <person name="Cepeda A.J."/>
            <person name="Yan W."/>
            <person name="Fan B."/>
            <person name="Jiang Y."/>
            <person name="Adhikari A."/>
            <person name="Zheng C.-J."/>
            <person name="Schuster L."/>
            <person name="Cowan T.M."/>
            <person name="Smanski M.J."/>
            <person name="Chevrette M.G."/>
            <person name="De Carvalho L.P.S."/>
            <person name="Shen B."/>
        </authorList>
    </citation>
    <scope>NUCLEOTIDE SEQUENCE [LARGE SCALE GENOMIC DNA]</scope>
    <source>
        <strain evidence="1 2">NPDC050671</strain>
    </source>
</reference>
<proteinExistence type="predicted"/>
<evidence type="ECO:0000313" key="2">
    <source>
        <dbReference type="Proteomes" id="UP001551658"/>
    </source>
</evidence>
<accession>A0ABV3F4X0</accession>
<comment type="caution">
    <text evidence="1">The sequence shown here is derived from an EMBL/GenBank/DDBJ whole genome shotgun (WGS) entry which is preliminary data.</text>
</comment>
<gene>
    <name evidence="1" type="ORF">AB0H72_08310</name>
</gene>
<evidence type="ECO:0000313" key="1">
    <source>
        <dbReference type="EMBL" id="MEV0362692.1"/>
    </source>
</evidence>
<name>A0ABV3F4X0_9NOCA</name>
<dbReference type="RefSeq" id="WP_357975640.1">
    <property type="nucleotide sequence ID" value="NZ_JBFAIH010000003.1"/>
</dbReference>
<sequence length="173" mass="19856">MKASTQVRYAPHADDVSWAPGWIPSLCFDDGGESRDWDDLGENEFLFRHFRVDVTLEIGGVDFSRTYLPVLDFALAWASAPLALKTQDRVELMMSVEVLMYQLEREGEMICVRSNVHDGRVLISAPVLADLVDRMVEDAFSILYSHHPELHHNPYLLDLRERLASRGARWLLR</sequence>
<organism evidence="1 2">
    <name type="scientific">Nocardia fusca</name>
    <dbReference type="NCBI Taxonomy" id="941183"/>
    <lineage>
        <taxon>Bacteria</taxon>
        <taxon>Bacillati</taxon>
        <taxon>Actinomycetota</taxon>
        <taxon>Actinomycetes</taxon>
        <taxon>Mycobacteriales</taxon>
        <taxon>Nocardiaceae</taxon>
        <taxon>Nocardia</taxon>
    </lineage>
</organism>
<protein>
    <submittedName>
        <fullName evidence="1">Uncharacterized protein</fullName>
    </submittedName>
</protein>